<reference evidence="1" key="1">
    <citation type="journal article" date="2020" name="Stud. Mycol.">
        <title>101 Dothideomycetes genomes: a test case for predicting lifestyles and emergence of pathogens.</title>
        <authorList>
            <person name="Haridas S."/>
            <person name="Albert R."/>
            <person name="Binder M."/>
            <person name="Bloem J."/>
            <person name="Labutti K."/>
            <person name="Salamov A."/>
            <person name="Andreopoulos B."/>
            <person name="Baker S."/>
            <person name="Barry K."/>
            <person name="Bills G."/>
            <person name="Bluhm B."/>
            <person name="Cannon C."/>
            <person name="Castanera R."/>
            <person name="Culley D."/>
            <person name="Daum C."/>
            <person name="Ezra D."/>
            <person name="Gonzalez J."/>
            <person name="Henrissat B."/>
            <person name="Kuo A."/>
            <person name="Liang C."/>
            <person name="Lipzen A."/>
            <person name="Lutzoni F."/>
            <person name="Magnuson J."/>
            <person name="Mondo S."/>
            <person name="Nolan M."/>
            <person name="Ohm R."/>
            <person name="Pangilinan J."/>
            <person name="Park H.-J."/>
            <person name="Ramirez L."/>
            <person name="Alfaro M."/>
            <person name="Sun H."/>
            <person name="Tritt A."/>
            <person name="Yoshinaga Y."/>
            <person name="Zwiers L.-H."/>
            <person name="Turgeon B."/>
            <person name="Goodwin S."/>
            <person name="Spatafora J."/>
            <person name="Crous P."/>
            <person name="Grigoriev I."/>
        </authorList>
    </citation>
    <scope>NUCLEOTIDE SEQUENCE</scope>
    <source>
        <strain evidence="1">CBS 122367</strain>
    </source>
</reference>
<proteinExistence type="predicted"/>
<dbReference type="AlphaFoldDB" id="A0A6G1IVZ9"/>
<gene>
    <name evidence="1" type="ORF">K458DRAFT_74053</name>
</gene>
<evidence type="ECO:0000313" key="1">
    <source>
        <dbReference type="EMBL" id="KAF2682285.1"/>
    </source>
</evidence>
<dbReference type="Proteomes" id="UP000799291">
    <property type="component" value="Unassembled WGS sequence"/>
</dbReference>
<dbReference type="EMBL" id="MU005588">
    <property type="protein sequence ID" value="KAF2682285.1"/>
    <property type="molecule type" value="Genomic_DNA"/>
</dbReference>
<sequence length="158" mass="17934">MMTSRPPFSYSPESYVFYQQASSLPPGPRRRRGNNSLHNAFQMPLRPNALDNAQEKVCPSPAQPMHVFSVLRFFKLRQTLRYRTRTALGARSSAHNPIQIFIVDLFITLCIRMTGSIQPDIAPRLTELYGCFRPSRNSPVTDISAEEKIRTHSLIPSG</sequence>
<accession>A0A6G1IVZ9</accession>
<protein>
    <submittedName>
        <fullName evidence="1">Uncharacterized protein</fullName>
    </submittedName>
</protein>
<organism evidence="1 2">
    <name type="scientific">Lentithecium fluviatile CBS 122367</name>
    <dbReference type="NCBI Taxonomy" id="1168545"/>
    <lineage>
        <taxon>Eukaryota</taxon>
        <taxon>Fungi</taxon>
        <taxon>Dikarya</taxon>
        <taxon>Ascomycota</taxon>
        <taxon>Pezizomycotina</taxon>
        <taxon>Dothideomycetes</taxon>
        <taxon>Pleosporomycetidae</taxon>
        <taxon>Pleosporales</taxon>
        <taxon>Massarineae</taxon>
        <taxon>Lentitheciaceae</taxon>
        <taxon>Lentithecium</taxon>
    </lineage>
</organism>
<evidence type="ECO:0000313" key="2">
    <source>
        <dbReference type="Proteomes" id="UP000799291"/>
    </source>
</evidence>
<name>A0A6G1IVZ9_9PLEO</name>
<keyword evidence="2" id="KW-1185">Reference proteome</keyword>